<dbReference type="SUPFAM" id="SSF53067">
    <property type="entry name" value="Actin-like ATPase domain"/>
    <property type="match status" value="2"/>
</dbReference>
<evidence type="ECO:0000313" key="17">
    <source>
        <dbReference type="EMBL" id="OQS41409.1"/>
    </source>
</evidence>
<keyword evidence="7 16" id="KW-0963">Cytoplasm</keyword>
<dbReference type="Proteomes" id="UP000192721">
    <property type="component" value="Unassembled WGS sequence"/>
</dbReference>
<evidence type="ECO:0000256" key="10">
    <source>
        <dbReference type="ARBA" id="ARBA00022777"/>
    </source>
</evidence>
<evidence type="ECO:0000256" key="3">
    <source>
        <dbReference type="ARBA" id="ARBA00004496"/>
    </source>
</evidence>
<comment type="caution">
    <text evidence="16">Lacks conserved residue(s) required for the propagation of feature annotation.</text>
</comment>
<evidence type="ECO:0000256" key="7">
    <source>
        <dbReference type="ARBA" id="ARBA00022490"/>
    </source>
</evidence>
<dbReference type="GO" id="GO:0004594">
    <property type="term" value="F:pantothenate kinase activity"/>
    <property type="evidence" value="ECO:0007669"/>
    <property type="project" value="UniProtKB-UniRule"/>
</dbReference>
<comment type="cofactor">
    <cofactor evidence="16">
        <name>NH4(+)</name>
        <dbReference type="ChEBI" id="CHEBI:28938"/>
    </cofactor>
    <cofactor evidence="16">
        <name>K(+)</name>
        <dbReference type="ChEBI" id="CHEBI:29103"/>
    </cofactor>
    <text evidence="16">A monovalent cation. Ammonium or potassium.</text>
</comment>
<name>A0A1W0D333_9NEIS</name>
<feature type="binding site" evidence="16">
    <location>
        <begin position="93"/>
        <end position="96"/>
    </location>
    <ligand>
        <name>substrate</name>
    </ligand>
</feature>
<comment type="subunit">
    <text evidence="5 16">Homodimer.</text>
</comment>
<evidence type="ECO:0000256" key="2">
    <source>
        <dbReference type="ARBA" id="ARBA00001958"/>
    </source>
</evidence>
<evidence type="ECO:0000256" key="14">
    <source>
        <dbReference type="ARBA" id="ARBA00038036"/>
    </source>
</evidence>
<keyword evidence="9 16" id="KW-0547">Nucleotide-binding</keyword>
<comment type="similarity">
    <text evidence="14 16">Belongs to the type III pantothenate kinase family.</text>
</comment>
<feature type="binding site" evidence="16">
    <location>
        <begin position="6"/>
        <end position="13"/>
    </location>
    <ligand>
        <name>ATP</name>
        <dbReference type="ChEBI" id="CHEBI:30616"/>
    </ligand>
</feature>
<evidence type="ECO:0000256" key="9">
    <source>
        <dbReference type="ARBA" id="ARBA00022741"/>
    </source>
</evidence>
<evidence type="ECO:0000256" key="8">
    <source>
        <dbReference type="ARBA" id="ARBA00022679"/>
    </source>
</evidence>
<dbReference type="PANTHER" id="PTHR34265:SF1">
    <property type="entry name" value="TYPE III PANTOTHENATE KINASE"/>
    <property type="match status" value="1"/>
</dbReference>
<evidence type="ECO:0000256" key="1">
    <source>
        <dbReference type="ARBA" id="ARBA00001206"/>
    </source>
</evidence>
<dbReference type="HAMAP" id="MF_01274">
    <property type="entry name" value="Pantothen_kinase_3"/>
    <property type="match status" value="1"/>
</dbReference>
<dbReference type="GO" id="GO:0015937">
    <property type="term" value="P:coenzyme A biosynthetic process"/>
    <property type="evidence" value="ECO:0007669"/>
    <property type="project" value="UniProtKB-UniRule"/>
</dbReference>
<comment type="caution">
    <text evidence="17">The sequence shown here is derived from an EMBL/GenBank/DDBJ whole genome shotgun (WGS) entry which is preliminary data.</text>
</comment>
<dbReference type="InterPro" id="IPR043129">
    <property type="entry name" value="ATPase_NBD"/>
</dbReference>
<evidence type="ECO:0000256" key="15">
    <source>
        <dbReference type="ARBA" id="ARBA00040883"/>
    </source>
</evidence>
<keyword evidence="11 16" id="KW-0067">ATP-binding</keyword>
<keyword evidence="8 16" id="KW-0808">Transferase</keyword>
<evidence type="ECO:0000256" key="12">
    <source>
        <dbReference type="ARBA" id="ARBA00022958"/>
    </source>
</evidence>
<evidence type="ECO:0000256" key="6">
    <source>
        <dbReference type="ARBA" id="ARBA00012102"/>
    </source>
</evidence>
<dbReference type="PANTHER" id="PTHR34265">
    <property type="entry name" value="TYPE III PANTOTHENATE KINASE"/>
    <property type="match status" value="1"/>
</dbReference>
<evidence type="ECO:0000256" key="13">
    <source>
        <dbReference type="ARBA" id="ARBA00022993"/>
    </source>
</evidence>
<sequence>MKLLIDAGNSRVKWAVHDGRGWLAQDAVEHGEIASLAEVWRQWPITAAWGASVARDEVAKALAAAAPCPLRWVRAEAGFGDVRNAYRNPAEQGADRWLAVLAARQLYQGDVIVACAGTALTVEALTAEGEYLGGLIVPGLNLMLSSLARNTANLDRSAGVVTPFPQGTEDALASGAVYALTGAVEAQRRQLQARTGRAPVRVLLTGGDAAKLAPWLAGPVEIVDNLVLLGLLRVADKK</sequence>
<dbReference type="GO" id="GO:0005524">
    <property type="term" value="F:ATP binding"/>
    <property type="evidence" value="ECO:0007669"/>
    <property type="project" value="UniProtKB-UniRule"/>
</dbReference>
<comment type="cofactor">
    <cofactor evidence="2">
        <name>K(+)</name>
        <dbReference type="ChEBI" id="CHEBI:29103"/>
    </cofactor>
</comment>
<dbReference type="GO" id="GO:0005737">
    <property type="term" value="C:cytoplasm"/>
    <property type="evidence" value="ECO:0007669"/>
    <property type="project" value="UniProtKB-SubCell"/>
</dbReference>
<accession>A0A1W0D333</accession>
<protein>
    <recommendedName>
        <fullName evidence="15 16">Type III pantothenate kinase</fullName>
        <ecNumber evidence="6 16">2.7.1.33</ecNumber>
    </recommendedName>
    <alternativeName>
        <fullName evidence="16">PanK-III</fullName>
    </alternativeName>
    <alternativeName>
        <fullName evidence="16">Pantothenic acid kinase</fullName>
    </alternativeName>
</protein>
<evidence type="ECO:0000256" key="4">
    <source>
        <dbReference type="ARBA" id="ARBA00005225"/>
    </source>
</evidence>
<dbReference type="AlphaFoldDB" id="A0A1W0D333"/>
<reference evidence="17 18" key="1">
    <citation type="submission" date="2017-02" db="EMBL/GenBank/DDBJ databases">
        <title>Chromobacterium haemolyticum H5244.</title>
        <authorList>
            <person name="Gulvik C.A."/>
        </authorList>
    </citation>
    <scope>NUCLEOTIDE SEQUENCE [LARGE SCALE GENOMIC DNA]</scope>
    <source>
        <strain evidence="17 18">H5244</strain>
    </source>
</reference>
<dbReference type="CDD" id="cd24015">
    <property type="entry name" value="ASKHA_NBD_PanK-III"/>
    <property type="match status" value="1"/>
</dbReference>
<dbReference type="EC" id="2.7.1.33" evidence="6 16"/>
<dbReference type="EMBL" id="MUKV01000008">
    <property type="protein sequence ID" value="OQS41409.1"/>
    <property type="molecule type" value="Genomic_DNA"/>
</dbReference>
<dbReference type="InterPro" id="IPR004619">
    <property type="entry name" value="Type_III_PanK"/>
</dbReference>
<evidence type="ECO:0000256" key="5">
    <source>
        <dbReference type="ARBA" id="ARBA00011738"/>
    </source>
</evidence>
<gene>
    <name evidence="16" type="primary">coaX</name>
    <name evidence="17" type="ORF">B0T45_09010</name>
</gene>
<dbReference type="Gene3D" id="3.30.420.40">
    <property type="match status" value="2"/>
</dbReference>
<evidence type="ECO:0000256" key="11">
    <source>
        <dbReference type="ARBA" id="ARBA00022840"/>
    </source>
</evidence>
<proteinExistence type="inferred from homology"/>
<dbReference type="Pfam" id="PF03309">
    <property type="entry name" value="Pan_kinase"/>
    <property type="match status" value="1"/>
</dbReference>
<comment type="catalytic activity">
    <reaction evidence="1 16">
        <text>(R)-pantothenate + ATP = (R)-4'-phosphopantothenate + ADP + H(+)</text>
        <dbReference type="Rhea" id="RHEA:16373"/>
        <dbReference type="ChEBI" id="CHEBI:10986"/>
        <dbReference type="ChEBI" id="CHEBI:15378"/>
        <dbReference type="ChEBI" id="CHEBI:29032"/>
        <dbReference type="ChEBI" id="CHEBI:30616"/>
        <dbReference type="ChEBI" id="CHEBI:456216"/>
        <dbReference type="EC" id="2.7.1.33"/>
    </reaction>
</comment>
<keyword evidence="12 16" id="KW-0630">Potassium</keyword>
<feature type="active site" description="Proton acceptor" evidence="16">
    <location>
        <position position="95"/>
    </location>
</feature>
<evidence type="ECO:0000313" key="18">
    <source>
        <dbReference type="Proteomes" id="UP000192721"/>
    </source>
</evidence>
<dbReference type="NCBIfam" id="TIGR00671">
    <property type="entry name" value="baf"/>
    <property type="match status" value="1"/>
</dbReference>
<feature type="binding site" evidence="16">
    <location>
        <position position="86"/>
    </location>
    <ligand>
        <name>substrate</name>
    </ligand>
</feature>
<dbReference type="UniPathway" id="UPA00241">
    <property type="reaction ID" value="UER00352"/>
</dbReference>
<keyword evidence="13 16" id="KW-0173">Coenzyme A biosynthesis</keyword>
<evidence type="ECO:0000256" key="16">
    <source>
        <dbReference type="HAMAP-Rule" id="MF_01274"/>
    </source>
</evidence>
<feature type="binding site" evidence="16">
    <location>
        <position position="118"/>
    </location>
    <ligand>
        <name>ATP</name>
        <dbReference type="ChEBI" id="CHEBI:30616"/>
    </ligand>
</feature>
<comment type="pathway">
    <text evidence="4 16">Cofactor biosynthesis; coenzyme A biosynthesis; CoA from (R)-pantothenate: step 1/5.</text>
</comment>
<dbReference type="RefSeq" id="WP_081555245.1">
    <property type="nucleotide sequence ID" value="NZ_MUKV01000008.1"/>
</dbReference>
<feature type="binding site" evidence="16">
    <location>
        <position position="168"/>
    </location>
    <ligand>
        <name>substrate</name>
    </ligand>
</feature>
<comment type="subcellular location">
    <subcellularLocation>
        <location evidence="3 16">Cytoplasm</location>
    </subcellularLocation>
</comment>
<organism evidence="17 18">
    <name type="scientific">Chromobacterium haemolyticum</name>
    <dbReference type="NCBI Taxonomy" id="394935"/>
    <lineage>
        <taxon>Bacteria</taxon>
        <taxon>Pseudomonadati</taxon>
        <taxon>Pseudomonadota</taxon>
        <taxon>Betaproteobacteria</taxon>
        <taxon>Neisseriales</taxon>
        <taxon>Chromobacteriaceae</taxon>
        <taxon>Chromobacterium</taxon>
    </lineage>
</organism>
<keyword evidence="10 16" id="KW-0418">Kinase</keyword>
<comment type="function">
    <text evidence="16">Catalyzes the phosphorylation of pantothenate (Pan), the first step in CoA biosynthesis.</text>
</comment>